<keyword evidence="5 7" id="KW-0560">Oxidoreductase</keyword>
<dbReference type="PANTHER" id="PTHR32338">
    <property type="entry name" value="N-ACETYL-GAMMA-GLUTAMYL-PHOSPHATE REDUCTASE, CHLOROPLASTIC-RELATED-RELATED"/>
    <property type="match status" value="1"/>
</dbReference>
<dbReference type="Gene3D" id="3.30.360.10">
    <property type="entry name" value="Dihydrodipicolinate Reductase, domain 2"/>
    <property type="match status" value="1"/>
</dbReference>
<protein>
    <submittedName>
        <fullName evidence="7">N-acetyl-gamma-glutamyl-phosphate reductase</fullName>
        <ecNumber evidence="7">1.2.1.38</ecNumber>
    </submittedName>
</protein>
<dbReference type="Pfam" id="PF01118">
    <property type="entry name" value="Semialdhyde_dh"/>
    <property type="match status" value="1"/>
</dbReference>
<accession>A0A7W8CZP8</accession>
<dbReference type="SMART" id="SM00859">
    <property type="entry name" value="Semialdhyde_dh"/>
    <property type="match status" value="1"/>
</dbReference>
<dbReference type="CDD" id="cd23935">
    <property type="entry name" value="AGPR_2_C"/>
    <property type="match status" value="1"/>
</dbReference>
<dbReference type="InterPro" id="IPR050085">
    <property type="entry name" value="AGPR"/>
</dbReference>
<dbReference type="InterPro" id="IPR036291">
    <property type="entry name" value="NAD(P)-bd_dom_sf"/>
</dbReference>
<organism evidence="7 8">
    <name type="scientific">Faecalicoccus acidiformans</name>
    <dbReference type="NCBI Taxonomy" id="915173"/>
    <lineage>
        <taxon>Bacteria</taxon>
        <taxon>Bacillati</taxon>
        <taxon>Bacillota</taxon>
        <taxon>Erysipelotrichia</taxon>
        <taxon>Erysipelotrichales</taxon>
        <taxon>Erysipelotrichaceae</taxon>
        <taxon>Faecalicoccus</taxon>
    </lineage>
</organism>
<dbReference type="SUPFAM" id="SSF51735">
    <property type="entry name" value="NAD(P)-binding Rossmann-fold domains"/>
    <property type="match status" value="1"/>
</dbReference>
<dbReference type="EMBL" id="JACHHD010000004">
    <property type="protein sequence ID" value="MBB5184557.1"/>
    <property type="molecule type" value="Genomic_DNA"/>
</dbReference>
<dbReference type="NCBIfam" id="TIGR01851">
    <property type="entry name" value="argC_other"/>
    <property type="match status" value="1"/>
</dbReference>
<evidence type="ECO:0000256" key="1">
    <source>
        <dbReference type="ARBA" id="ARBA00022490"/>
    </source>
</evidence>
<dbReference type="CDD" id="cd17896">
    <property type="entry name" value="AGPR_2_N"/>
    <property type="match status" value="1"/>
</dbReference>
<reference evidence="7 8" key="1">
    <citation type="submission" date="2020-08" db="EMBL/GenBank/DDBJ databases">
        <title>Genomic Encyclopedia of Type Strains, Phase IV (KMG-IV): sequencing the most valuable type-strain genomes for metagenomic binning, comparative biology and taxonomic classification.</title>
        <authorList>
            <person name="Goeker M."/>
        </authorList>
    </citation>
    <scope>NUCLEOTIDE SEQUENCE [LARGE SCALE GENOMIC DNA]</scope>
    <source>
        <strain evidence="7 8">DSM 26963</strain>
    </source>
</reference>
<name>A0A7W8CZP8_9FIRM</name>
<evidence type="ECO:0000256" key="2">
    <source>
        <dbReference type="ARBA" id="ARBA00022571"/>
    </source>
</evidence>
<dbReference type="GO" id="GO:0003942">
    <property type="term" value="F:N-acetyl-gamma-glutamyl-phosphate reductase activity"/>
    <property type="evidence" value="ECO:0007669"/>
    <property type="project" value="UniProtKB-EC"/>
</dbReference>
<evidence type="ECO:0000256" key="4">
    <source>
        <dbReference type="ARBA" id="ARBA00022857"/>
    </source>
</evidence>
<evidence type="ECO:0000256" key="3">
    <source>
        <dbReference type="ARBA" id="ARBA00022605"/>
    </source>
</evidence>
<dbReference type="InterPro" id="IPR000534">
    <property type="entry name" value="Semialdehyde_DH_NAD-bd"/>
</dbReference>
<evidence type="ECO:0000313" key="7">
    <source>
        <dbReference type="EMBL" id="MBB5184557.1"/>
    </source>
</evidence>
<feature type="domain" description="Semialdehyde dehydrogenase NAD-binding" evidence="6">
    <location>
        <begin position="5"/>
        <end position="105"/>
    </location>
</feature>
<dbReference type="SUPFAM" id="SSF55347">
    <property type="entry name" value="Glyceraldehyde-3-phosphate dehydrogenase-like, C-terminal domain"/>
    <property type="match status" value="1"/>
</dbReference>
<evidence type="ECO:0000256" key="5">
    <source>
        <dbReference type="ARBA" id="ARBA00023002"/>
    </source>
</evidence>
<dbReference type="Proteomes" id="UP000521313">
    <property type="component" value="Unassembled WGS sequence"/>
</dbReference>
<dbReference type="RefSeq" id="WP_183374620.1">
    <property type="nucleotide sequence ID" value="NZ_JACHHD010000004.1"/>
</dbReference>
<keyword evidence="2" id="KW-0055">Arginine biosynthesis</keyword>
<dbReference type="GO" id="GO:0005737">
    <property type="term" value="C:cytoplasm"/>
    <property type="evidence" value="ECO:0007669"/>
    <property type="project" value="InterPro"/>
</dbReference>
<proteinExistence type="predicted"/>
<gene>
    <name evidence="7" type="ORF">HNQ43_000596</name>
</gene>
<keyword evidence="1" id="KW-0963">Cytoplasm</keyword>
<dbReference type="EC" id="1.2.1.38" evidence="7"/>
<dbReference type="PANTHER" id="PTHR32338:SF10">
    <property type="entry name" value="N-ACETYL-GAMMA-GLUTAMYL-PHOSPHATE REDUCTASE, CHLOROPLASTIC-RELATED"/>
    <property type="match status" value="1"/>
</dbReference>
<evidence type="ECO:0000259" key="6">
    <source>
        <dbReference type="SMART" id="SM00859"/>
    </source>
</evidence>
<evidence type="ECO:0000313" key="8">
    <source>
        <dbReference type="Proteomes" id="UP000521313"/>
    </source>
</evidence>
<dbReference type="AlphaFoldDB" id="A0A7W8CZP8"/>
<dbReference type="InterPro" id="IPR058924">
    <property type="entry name" value="AGPR_dimerisation_dom"/>
</dbReference>
<dbReference type="InterPro" id="IPR010136">
    <property type="entry name" value="AGPR_type-2"/>
</dbReference>
<dbReference type="GO" id="GO:0006526">
    <property type="term" value="P:L-arginine biosynthetic process"/>
    <property type="evidence" value="ECO:0007669"/>
    <property type="project" value="UniProtKB-KW"/>
</dbReference>
<keyword evidence="4" id="KW-0521">NADP</keyword>
<sequence length="302" mass="33686">MLKPKIYIDGQAGTTGLEIVSRLSKREDLELLLIPEQDRHNDQVRKQYMQEADLVFLCLPDQASIEAAKWIDLDTKVIDASTAHRTDPKWVYGFPELSIEHRQKIAQSKRVANPGCHATGFISIVSPLVQKGVLSSEQIIHCTSLTGYSGGGKKMIDAYENHKTEAMEAPQIYGLDMQHKHLKEMQLVCGLKNAPLFSPIVDDYKRGMLTCIQLPLNAKNLYSVYRDFYTNGLVHVHPFGYPANINANGFSHRDDLEIIVTGNEKQALICALFDNLGKGACGAAIQNMNLMLGIKETKGLQF</sequence>
<dbReference type="Gene3D" id="3.40.50.720">
    <property type="entry name" value="NAD(P)-binding Rossmann-like Domain"/>
    <property type="match status" value="1"/>
</dbReference>
<dbReference type="Pfam" id="PF22698">
    <property type="entry name" value="Semialdhyde_dhC_1"/>
    <property type="match status" value="1"/>
</dbReference>
<comment type="caution">
    <text evidence="7">The sequence shown here is derived from an EMBL/GenBank/DDBJ whole genome shotgun (WGS) entry which is preliminary data.</text>
</comment>
<keyword evidence="3" id="KW-0028">Amino-acid biosynthesis</keyword>
<dbReference type="GO" id="GO:0051287">
    <property type="term" value="F:NAD binding"/>
    <property type="evidence" value="ECO:0007669"/>
    <property type="project" value="InterPro"/>
</dbReference>